<dbReference type="HOGENOM" id="CLU_1886764_0_0_1"/>
<dbReference type="RefSeq" id="XP_003888629.1">
    <property type="nucleotide sequence ID" value="XM_003888580.1"/>
</dbReference>
<name>H6QV28_PUCGT</name>
<dbReference type="PANTHER" id="PTHR33050">
    <property type="entry name" value="REVERSE TRANSCRIPTASE DOMAIN-CONTAINING PROTEIN"/>
    <property type="match status" value="1"/>
</dbReference>
<proteinExistence type="predicted"/>
<dbReference type="EMBL" id="DS178370">
    <property type="protein sequence ID" value="EHS62641.1"/>
    <property type="molecule type" value="Genomic_DNA"/>
</dbReference>
<reference evidence="2" key="1">
    <citation type="journal article" date="2011" name="Proc. Natl. Acad. Sci. U.S.A.">
        <title>Obligate biotrophy features unraveled by the genomic analysis of rust fungi.</title>
        <authorList>
            <person name="Duplessis S."/>
            <person name="Cuomo C.A."/>
            <person name="Lin Y.-C."/>
            <person name="Aerts A."/>
            <person name="Tisserant E."/>
            <person name="Veneault-Fourrey C."/>
            <person name="Joly D.L."/>
            <person name="Hacquard S."/>
            <person name="Amselem J."/>
            <person name="Cantarel B.L."/>
            <person name="Chiu R."/>
            <person name="Coutinho P.M."/>
            <person name="Feau N."/>
            <person name="Field M."/>
            <person name="Frey P."/>
            <person name="Gelhaye E."/>
            <person name="Goldberg J."/>
            <person name="Grabherr M.G."/>
            <person name="Kodira C.D."/>
            <person name="Kohler A."/>
            <person name="Kuees U."/>
            <person name="Lindquist E.A."/>
            <person name="Lucas S.M."/>
            <person name="Mago R."/>
            <person name="Mauceli E."/>
            <person name="Morin E."/>
            <person name="Murat C."/>
            <person name="Pangilinan J.L."/>
            <person name="Park R."/>
            <person name="Pearson M."/>
            <person name="Quesneville H."/>
            <person name="Rouhier N."/>
            <person name="Sakthikumar S."/>
            <person name="Salamov A.A."/>
            <person name="Schmutz J."/>
            <person name="Selles B."/>
            <person name="Shapiro H."/>
            <person name="Tanguay P."/>
            <person name="Tuskan G.A."/>
            <person name="Henrissat B."/>
            <person name="Van de Peer Y."/>
            <person name="Rouze P."/>
            <person name="Ellis J.G."/>
            <person name="Dodds P.N."/>
            <person name="Schein J.E."/>
            <person name="Zhong S."/>
            <person name="Hamelin R.C."/>
            <person name="Grigoriev I.V."/>
            <person name="Szabo L.J."/>
            <person name="Martin F."/>
        </authorList>
    </citation>
    <scope>NUCLEOTIDE SEQUENCE [LARGE SCALE GENOMIC DNA]</scope>
    <source>
        <strain evidence="2">CRL 75-36-700-3 / race SCCL</strain>
    </source>
</reference>
<accession>H6QV28</accession>
<dbReference type="GeneID" id="13542292"/>
<dbReference type="InterPro" id="IPR052055">
    <property type="entry name" value="Hepadnavirus_pol/RT"/>
</dbReference>
<dbReference type="VEuPathDB" id="FungiDB:PGTG_22546"/>
<dbReference type="OrthoDB" id="5149081at2759"/>
<dbReference type="InParanoid" id="H6QV28"/>
<gene>
    <name evidence="1" type="ORF">PGTG_22546</name>
</gene>
<dbReference type="KEGG" id="pgr:PGTG_22546"/>
<evidence type="ECO:0000313" key="1">
    <source>
        <dbReference type="EMBL" id="EHS62641.1"/>
    </source>
</evidence>
<dbReference type="Proteomes" id="UP000008783">
    <property type="component" value="Unassembled WGS sequence"/>
</dbReference>
<dbReference type="AlphaFoldDB" id="H6QV28"/>
<dbReference type="PANTHER" id="PTHR33050:SF7">
    <property type="entry name" value="RIBONUCLEASE H"/>
    <property type="match status" value="1"/>
</dbReference>
<organism evidence="1 2">
    <name type="scientific">Puccinia graminis f. sp. tritici (strain CRL 75-36-700-3 / race SCCL)</name>
    <name type="common">Black stem rust fungus</name>
    <dbReference type="NCBI Taxonomy" id="418459"/>
    <lineage>
        <taxon>Eukaryota</taxon>
        <taxon>Fungi</taxon>
        <taxon>Dikarya</taxon>
        <taxon>Basidiomycota</taxon>
        <taxon>Pucciniomycotina</taxon>
        <taxon>Pucciniomycetes</taxon>
        <taxon>Pucciniales</taxon>
        <taxon>Pucciniaceae</taxon>
        <taxon>Puccinia</taxon>
    </lineage>
</organism>
<evidence type="ECO:0000313" key="2">
    <source>
        <dbReference type="Proteomes" id="UP000008783"/>
    </source>
</evidence>
<protein>
    <submittedName>
        <fullName evidence="1">Uncharacterized protein</fullName>
    </submittedName>
</protein>
<sequence>MKILKPKHEASYKRNIAWLETAAVRVGLLMLESMNHLKKGSNVLVWTNNTTTESVILKRKSGDNNVNEEWKLIQDFLIHHEVDLTGKRVKSGDNIADEFSYGANLAIQSHTVLPLMTIYDTGHQWEDTLPSRTGF</sequence>
<keyword evidence="2" id="KW-1185">Reference proteome</keyword>